<evidence type="ECO:0000259" key="8">
    <source>
        <dbReference type="Pfam" id="PF00673"/>
    </source>
</evidence>
<dbReference type="InterPro" id="IPR031310">
    <property type="entry name" value="Ribosomal_uL5_N"/>
</dbReference>
<dbReference type="Gene3D" id="3.30.1440.10">
    <property type="match status" value="1"/>
</dbReference>
<evidence type="ECO:0000256" key="2">
    <source>
        <dbReference type="ARBA" id="ARBA00022980"/>
    </source>
</evidence>
<evidence type="ECO:0000256" key="3">
    <source>
        <dbReference type="ARBA" id="ARBA00023274"/>
    </source>
</evidence>
<reference evidence="9" key="1">
    <citation type="journal article" date="2017" name="J. Phycol.">
        <title>Analysis of chloroplast genomes and a supermatrix inform reclassification of the Rhodomelaceae (Rhodophyta).</title>
        <authorList>
            <person name="Diaz-Tapia P."/>
            <person name="Maggs C.A."/>
            <person name="West J.A."/>
            <person name="Verbruggen H."/>
        </authorList>
    </citation>
    <scope>NUCLEOTIDE SEQUENCE</scope>
    <source>
        <strain evidence="9">JH1432</strain>
    </source>
</reference>
<evidence type="ECO:0000256" key="1">
    <source>
        <dbReference type="ARBA" id="ARBA00008553"/>
    </source>
</evidence>
<dbReference type="GO" id="GO:0006412">
    <property type="term" value="P:translation"/>
    <property type="evidence" value="ECO:0007669"/>
    <property type="project" value="UniProtKB-UniRule"/>
</dbReference>
<comment type="subcellular location">
    <subcellularLocation>
        <location evidence="5">Plastid</location>
        <location evidence="5">Chloroplast</location>
    </subcellularLocation>
</comment>
<evidence type="ECO:0000259" key="7">
    <source>
        <dbReference type="Pfam" id="PF00281"/>
    </source>
</evidence>
<evidence type="ECO:0000256" key="6">
    <source>
        <dbReference type="RuleBase" id="RU003930"/>
    </source>
</evidence>
<keyword evidence="9" id="KW-0934">Plastid</keyword>
<evidence type="ECO:0000256" key="5">
    <source>
        <dbReference type="HAMAP-Rule" id="MF_01333"/>
    </source>
</evidence>
<keyword evidence="2 5" id="KW-0689">Ribosomal protein</keyword>
<dbReference type="PANTHER" id="PTHR11994">
    <property type="entry name" value="60S RIBOSOMAL PROTEIN L11-RELATED"/>
    <property type="match status" value="1"/>
</dbReference>
<dbReference type="GO" id="GO:0009507">
    <property type="term" value="C:chloroplast"/>
    <property type="evidence" value="ECO:0007669"/>
    <property type="project" value="UniProtKB-SubCell"/>
</dbReference>
<name>A0A1Z1M3I3_9FLOR</name>
<dbReference type="GO" id="GO:0005840">
    <property type="term" value="C:ribosome"/>
    <property type="evidence" value="ECO:0007669"/>
    <property type="project" value="UniProtKB-KW"/>
</dbReference>
<dbReference type="HAMAP" id="MF_01333_B">
    <property type="entry name" value="Ribosomal_uL5_B"/>
    <property type="match status" value="1"/>
</dbReference>
<keyword evidence="3 5" id="KW-0687">Ribonucleoprotein</keyword>
<organism evidence="9">
    <name type="scientific">Polysiphonia sp</name>
    <dbReference type="NCBI Taxonomy" id="1967842"/>
    <lineage>
        <taxon>Eukaryota</taxon>
        <taxon>Rhodophyta</taxon>
        <taxon>Florideophyceae</taxon>
        <taxon>Rhodymeniophycidae</taxon>
        <taxon>Ceramiales</taxon>
        <taxon>Rhodomelaceae</taxon>
        <taxon>Polysiphonioideae</taxon>
        <taxon>Polysiphonia</taxon>
    </lineage>
</organism>
<evidence type="ECO:0000313" key="9">
    <source>
        <dbReference type="EMBL" id="ARW60657.1"/>
    </source>
</evidence>
<comment type="similarity">
    <text evidence="1 5 6">Belongs to the universal ribosomal protein uL5 family.</text>
</comment>
<geneLocation type="chloroplast" evidence="9"/>
<keyword evidence="5" id="KW-0699">rRNA-binding</keyword>
<comment type="function">
    <text evidence="5">Binds 5S rRNA, forms part of the central protuberance of the 50S subunit.</text>
</comment>
<dbReference type="GO" id="GO:0003735">
    <property type="term" value="F:structural constituent of ribosome"/>
    <property type="evidence" value="ECO:0007669"/>
    <property type="project" value="InterPro"/>
</dbReference>
<dbReference type="FunFam" id="3.30.1440.10:FF:000001">
    <property type="entry name" value="50S ribosomal protein L5"/>
    <property type="match status" value="1"/>
</dbReference>
<sequence>MIINQSLKENYEKKIFPEMIKELKYKNIHEVPKIIKITINRGIGEAAQNNKAIDKSIEEFASITGQKPIITKTKKSIAGFKIRDNIPIGLKVTLRKEKMYNFLNKLINLSLPRIRDFRGISPKQFDGRGNYNLGLKEQLIFPEINYEQIDKVRGMNITIVTTAKNDKESLILLKKFGMPFKE</sequence>
<dbReference type="Pfam" id="PF00281">
    <property type="entry name" value="Ribosomal_L5"/>
    <property type="match status" value="1"/>
</dbReference>
<protein>
    <recommendedName>
        <fullName evidence="4 5">Large ribosomal subunit protein uL5c</fullName>
    </recommendedName>
</protein>
<evidence type="ECO:0000256" key="4">
    <source>
        <dbReference type="ARBA" id="ARBA00035210"/>
    </source>
</evidence>
<accession>A0A1Z1M3I3</accession>
<feature type="domain" description="Large ribosomal subunit protein uL5 C-terminal" evidence="8">
    <location>
        <begin position="87"/>
        <end position="180"/>
    </location>
</feature>
<keyword evidence="5" id="KW-0694">RNA-binding</keyword>
<dbReference type="InterPro" id="IPR002132">
    <property type="entry name" value="Ribosomal_uL5"/>
</dbReference>
<feature type="domain" description="Large ribosomal subunit protein uL5 N-terminal" evidence="7">
    <location>
        <begin position="27"/>
        <end position="83"/>
    </location>
</feature>
<dbReference type="PIRSF" id="PIRSF002161">
    <property type="entry name" value="Ribosomal_L5"/>
    <property type="match status" value="1"/>
</dbReference>
<dbReference type="NCBIfam" id="NF000585">
    <property type="entry name" value="PRK00010.1"/>
    <property type="match status" value="1"/>
</dbReference>
<dbReference type="AlphaFoldDB" id="A0A1Z1M3I3"/>
<dbReference type="SUPFAM" id="SSF55282">
    <property type="entry name" value="RL5-like"/>
    <property type="match status" value="1"/>
</dbReference>
<proteinExistence type="inferred from homology"/>
<gene>
    <name evidence="5 9" type="primary">rpl5</name>
</gene>
<dbReference type="GO" id="GO:0019843">
    <property type="term" value="F:rRNA binding"/>
    <property type="evidence" value="ECO:0007669"/>
    <property type="project" value="UniProtKB-UniRule"/>
</dbReference>
<dbReference type="InterPro" id="IPR020930">
    <property type="entry name" value="Ribosomal_uL5_bac-type"/>
</dbReference>
<dbReference type="EMBL" id="MF101414">
    <property type="protein sequence ID" value="ARW60657.1"/>
    <property type="molecule type" value="Genomic_DNA"/>
</dbReference>
<dbReference type="InterPro" id="IPR022803">
    <property type="entry name" value="Ribosomal_uL5_dom_sf"/>
</dbReference>
<dbReference type="GO" id="GO:1990904">
    <property type="term" value="C:ribonucleoprotein complex"/>
    <property type="evidence" value="ECO:0007669"/>
    <property type="project" value="UniProtKB-KW"/>
</dbReference>
<comment type="subunit">
    <text evidence="5">Part of the 50S ribosomal subunit; contacts the 5S rRNA.</text>
</comment>
<dbReference type="Pfam" id="PF00673">
    <property type="entry name" value="Ribosomal_L5_C"/>
    <property type="match status" value="1"/>
</dbReference>
<dbReference type="InterPro" id="IPR031309">
    <property type="entry name" value="Ribosomal_uL5_C"/>
</dbReference>
<keyword evidence="9" id="KW-0150">Chloroplast</keyword>